<dbReference type="AlphaFoldDB" id="A0A1I8JNT2"/>
<evidence type="ECO:0000313" key="1">
    <source>
        <dbReference type="Proteomes" id="UP000095280"/>
    </source>
</evidence>
<protein>
    <submittedName>
        <fullName evidence="2">Uncharacterized protein</fullName>
    </submittedName>
</protein>
<proteinExistence type="predicted"/>
<sequence>MCNYSNLAAVIPPVWIAEFRLMVIIYRILKNGSEATDCFRGRSLLDRPRADEKIYLLIPEKSPLGIDTGLSFKEETRISDGGYPSLVAHHWPLDIAPQQISKEQKLKTNQTIITILLSVWTSRPCCSFVFVFTARRVVGRKSQQLRQPPGQHDMNAPFLAVRFYLLVKYAIVSETSVFLSGEEQTCSLCSSCTGFTRSLSNGELNGARIASSITRRLELYLPPGNADSNGPPAVPILQLWFAMARG</sequence>
<dbReference type="WBParaSite" id="snap_masked-unitig_23035-processed-gene-0.0-mRNA-1">
    <property type="protein sequence ID" value="snap_masked-unitig_23035-processed-gene-0.0-mRNA-1"/>
    <property type="gene ID" value="snap_masked-unitig_23035-processed-gene-0.0"/>
</dbReference>
<accession>A0A1I8JNT2</accession>
<dbReference type="Proteomes" id="UP000095280">
    <property type="component" value="Unplaced"/>
</dbReference>
<evidence type="ECO:0000313" key="2">
    <source>
        <dbReference type="WBParaSite" id="snap_masked-unitig_23035-processed-gene-0.0-mRNA-1"/>
    </source>
</evidence>
<organism evidence="1 2">
    <name type="scientific">Macrostomum lignano</name>
    <dbReference type="NCBI Taxonomy" id="282301"/>
    <lineage>
        <taxon>Eukaryota</taxon>
        <taxon>Metazoa</taxon>
        <taxon>Spiralia</taxon>
        <taxon>Lophotrochozoa</taxon>
        <taxon>Platyhelminthes</taxon>
        <taxon>Rhabditophora</taxon>
        <taxon>Macrostomorpha</taxon>
        <taxon>Macrostomida</taxon>
        <taxon>Macrostomidae</taxon>
        <taxon>Macrostomum</taxon>
    </lineage>
</organism>
<reference evidence="2" key="1">
    <citation type="submission" date="2016-11" db="UniProtKB">
        <authorList>
            <consortium name="WormBaseParasite"/>
        </authorList>
    </citation>
    <scope>IDENTIFICATION</scope>
</reference>
<name>A0A1I8JNT2_9PLAT</name>
<keyword evidence="1" id="KW-1185">Reference proteome</keyword>